<protein>
    <submittedName>
        <fullName evidence="9">ABC transporter permease YtrF</fullName>
    </submittedName>
</protein>
<evidence type="ECO:0000259" key="7">
    <source>
        <dbReference type="Pfam" id="PF02687"/>
    </source>
</evidence>
<dbReference type="EMBL" id="CP036275">
    <property type="protein sequence ID" value="QDU36860.1"/>
    <property type="molecule type" value="Genomic_DNA"/>
</dbReference>
<evidence type="ECO:0000256" key="2">
    <source>
        <dbReference type="ARBA" id="ARBA00022475"/>
    </source>
</evidence>
<gene>
    <name evidence="9" type="primary">ytrF_2</name>
    <name evidence="9" type="ORF">Mal4_11610</name>
</gene>
<evidence type="ECO:0000256" key="4">
    <source>
        <dbReference type="ARBA" id="ARBA00022989"/>
    </source>
</evidence>
<keyword evidence="2" id="KW-1003">Cell membrane</keyword>
<feature type="transmembrane region" description="Helical" evidence="6">
    <location>
        <begin position="421"/>
        <end position="442"/>
    </location>
</feature>
<dbReference type="RefSeq" id="WP_145367482.1">
    <property type="nucleotide sequence ID" value="NZ_CP036275.1"/>
</dbReference>
<dbReference type="InterPro" id="IPR025857">
    <property type="entry name" value="MacB_PCD"/>
</dbReference>
<dbReference type="GO" id="GO:0005886">
    <property type="term" value="C:plasma membrane"/>
    <property type="evidence" value="ECO:0007669"/>
    <property type="project" value="UniProtKB-SubCell"/>
</dbReference>
<dbReference type="PANTHER" id="PTHR43738">
    <property type="entry name" value="ABC TRANSPORTER, MEMBRANE PROTEIN"/>
    <property type="match status" value="1"/>
</dbReference>
<accession>A0A517Z2Y0</accession>
<evidence type="ECO:0000256" key="3">
    <source>
        <dbReference type="ARBA" id="ARBA00022692"/>
    </source>
</evidence>
<dbReference type="InterPro" id="IPR003838">
    <property type="entry name" value="ABC3_permease_C"/>
</dbReference>
<reference evidence="9 10" key="1">
    <citation type="submission" date="2019-02" db="EMBL/GenBank/DDBJ databases">
        <title>Deep-cultivation of Planctomycetes and their phenomic and genomic characterization uncovers novel biology.</title>
        <authorList>
            <person name="Wiegand S."/>
            <person name="Jogler M."/>
            <person name="Boedeker C."/>
            <person name="Pinto D."/>
            <person name="Vollmers J."/>
            <person name="Rivas-Marin E."/>
            <person name="Kohn T."/>
            <person name="Peeters S.H."/>
            <person name="Heuer A."/>
            <person name="Rast P."/>
            <person name="Oberbeckmann S."/>
            <person name="Bunk B."/>
            <person name="Jeske O."/>
            <person name="Meyerdierks A."/>
            <person name="Storesund J.E."/>
            <person name="Kallscheuer N."/>
            <person name="Luecker S."/>
            <person name="Lage O.M."/>
            <person name="Pohl T."/>
            <person name="Merkel B.J."/>
            <person name="Hornburger P."/>
            <person name="Mueller R.-W."/>
            <person name="Bruemmer F."/>
            <person name="Labrenz M."/>
            <person name="Spormann A.M."/>
            <person name="Op den Camp H."/>
            <person name="Overmann J."/>
            <person name="Amann R."/>
            <person name="Jetten M.S.M."/>
            <person name="Mascher T."/>
            <person name="Medema M.H."/>
            <person name="Devos D.P."/>
            <person name="Kaster A.-K."/>
            <person name="Ovreas L."/>
            <person name="Rohde M."/>
            <person name="Galperin M.Y."/>
            <person name="Jogler C."/>
        </authorList>
    </citation>
    <scope>NUCLEOTIDE SEQUENCE [LARGE SCALE GENOMIC DNA]</scope>
    <source>
        <strain evidence="9 10">Mal4</strain>
    </source>
</reference>
<evidence type="ECO:0000259" key="8">
    <source>
        <dbReference type="Pfam" id="PF12704"/>
    </source>
</evidence>
<feature type="transmembrane region" description="Helical" evidence="6">
    <location>
        <begin position="324"/>
        <end position="347"/>
    </location>
</feature>
<keyword evidence="3 6" id="KW-0812">Transmembrane</keyword>
<evidence type="ECO:0000256" key="5">
    <source>
        <dbReference type="ARBA" id="ARBA00023136"/>
    </source>
</evidence>
<dbReference type="AlphaFoldDB" id="A0A517Z2Y0"/>
<dbReference type="OrthoDB" id="9784014at2"/>
<comment type="subcellular location">
    <subcellularLocation>
        <location evidence="1">Cell membrane</location>
        <topology evidence="1">Multi-pass membrane protein</topology>
    </subcellularLocation>
</comment>
<evidence type="ECO:0000313" key="9">
    <source>
        <dbReference type="EMBL" id="QDU36860.1"/>
    </source>
</evidence>
<name>A0A517Z2Y0_9PLAN</name>
<keyword evidence="4 6" id="KW-1133">Transmembrane helix</keyword>
<keyword evidence="5 6" id="KW-0472">Membrane</keyword>
<feature type="domain" description="MacB-like periplasmic core" evidence="8">
    <location>
        <begin position="18"/>
        <end position="203"/>
    </location>
</feature>
<evidence type="ECO:0000313" key="10">
    <source>
        <dbReference type="Proteomes" id="UP000320496"/>
    </source>
</evidence>
<evidence type="ECO:0000256" key="1">
    <source>
        <dbReference type="ARBA" id="ARBA00004651"/>
    </source>
</evidence>
<dbReference type="PANTHER" id="PTHR43738:SF2">
    <property type="entry name" value="ABC TRANSPORTER PERMEASE"/>
    <property type="match status" value="1"/>
</dbReference>
<sequence length="452" mass="49565">MNLLTIATKSIRQRLLASSLTGLSVALGVALMVAVLVINGVIGRMFSQSGSGYDLIIGPKGSDLQLVLSSIYRVSPPIENLPWRFYTQMKDRRDIEHAIPLALGDMTEEGAFPIVGTIPQYFGIEYAHGRKFLVKGDFLQGTWDAVIGAEVARKNGWDVGSKFRMIHGGQDDHVHDEQFTVRGVLKRTGTPNDRSVFVHLDGFYMIDGHDKPLEEAINREADFFGVDPETVREWYGEELAHAEEEAAGGHDHDHDHAHTVLDAQKEVTAVLVVMKTRNDNPLTRTTGSLMLKNELQEGFQAQGVNPIQVMRRLMDNLVGNVRLALLYLTGLIIAVSGIGIFVSIYNSMADRKREIAIMRALGARRQTVFSVILAESILLCLSGGLFGLLLGHGLVFLAAPIVEARSGLLIDPFAFEPIELVLFPVLIVLASLIGFLPGLTAYRTDVADALSN</sequence>
<feature type="transmembrane region" description="Helical" evidence="6">
    <location>
        <begin position="20"/>
        <end position="42"/>
    </location>
</feature>
<proteinExistence type="predicted"/>
<dbReference type="KEGG" id="mri:Mal4_11610"/>
<feature type="domain" description="ABC3 transporter permease C-terminal" evidence="7">
    <location>
        <begin position="330"/>
        <end position="444"/>
    </location>
</feature>
<keyword evidence="10" id="KW-1185">Reference proteome</keyword>
<organism evidence="9 10">
    <name type="scientific">Maioricimonas rarisocia</name>
    <dbReference type="NCBI Taxonomy" id="2528026"/>
    <lineage>
        <taxon>Bacteria</taxon>
        <taxon>Pseudomonadati</taxon>
        <taxon>Planctomycetota</taxon>
        <taxon>Planctomycetia</taxon>
        <taxon>Planctomycetales</taxon>
        <taxon>Planctomycetaceae</taxon>
        <taxon>Maioricimonas</taxon>
    </lineage>
</organism>
<dbReference type="Pfam" id="PF12704">
    <property type="entry name" value="MacB_PCD"/>
    <property type="match status" value="1"/>
</dbReference>
<dbReference type="Pfam" id="PF02687">
    <property type="entry name" value="FtsX"/>
    <property type="match status" value="1"/>
</dbReference>
<feature type="transmembrane region" description="Helical" evidence="6">
    <location>
        <begin position="368"/>
        <end position="401"/>
    </location>
</feature>
<dbReference type="Proteomes" id="UP000320496">
    <property type="component" value="Chromosome"/>
</dbReference>
<dbReference type="InterPro" id="IPR051125">
    <property type="entry name" value="ABC-4/HrtB_transporter"/>
</dbReference>
<evidence type="ECO:0000256" key="6">
    <source>
        <dbReference type="SAM" id="Phobius"/>
    </source>
</evidence>